<proteinExistence type="predicted"/>
<dbReference type="Pfam" id="PF13367">
    <property type="entry name" value="PrsW-protease"/>
    <property type="match status" value="1"/>
</dbReference>
<feature type="transmembrane region" description="Helical" evidence="1">
    <location>
        <begin position="83"/>
        <end position="102"/>
    </location>
</feature>
<dbReference type="AlphaFoldDB" id="A0A645FBK5"/>
<protein>
    <recommendedName>
        <fullName evidence="3">Protease PrsW</fullName>
    </recommendedName>
</protein>
<dbReference type="PANTHER" id="PTHR36844">
    <property type="entry name" value="PROTEASE PRSW"/>
    <property type="match status" value="1"/>
</dbReference>
<dbReference type="InterPro" id="IPR026898">
    <property type="entry name" value="PrsW"/>
</dbReference>
<keyword evidence="1" id="KW-0812">Transmembrane</keyword>
<feature type="transmembrane region" description="Helical" evidence="1">
    <location>
        <begin position="149"/>
        <end position="174"/>
    </location>
</feature>
<keyword evidence="1" id="KW-1133">Transmembrane helix</keyword>
<feature type="transmembrane region" description="Helical" evidence="1">
    <location>
        <begin position="186"/>
        <end position="204"/>
    </location>
</feature>
<dbReference type="PANTHER" id="PTHR36844:SF1">
    <property type="entry name" value="PROTEASE PRSW"/>
    <property type="match status" value="1"/>
</dbReference>
<evidence type="ECO:0000313" key="2">
    <source>
        <dbReference type="EMBL" id="MPN10952.1"/>
    </source>
</evidence>
<accession>A0A645FBK5</accession>
<evidence type="ECO:0008006" key="3">
    <source>
        <dbReference type="Google" id="ProtNLM"/>
    </source>
</evidence>
<comment type="caution">
    <text evidence="2">The sequence shown here is derived from an EMBL/GenBank/DDBJ whole genome shotgun (WGS) entry which is preliminary data.</text>
</comment>
<name>A0A645FBK5_9ZZZZ</name>
<feature type="transmembrane region" description="Helical" evidence="1">
    <location>
        <begin position="114"/>
        <end position="137"/>
    </location>
</feature>
<organism evidence="2">
    <name type="scientific">bioreactor metagenome</name>
    <dbReference type="NCBI Taxonomy" id="1076179"/>
    <lineage>
        <taxon>unclassified sequences</taxon>
        <taxon>metagenomes</taxon>
        <taxon>ecological metagenomes</taxon>
    </lineage>
</organism>
<sequence>MSLVAFAGFFIGAFFFGNANFLPGLIFFGAFITPFSLLIFFWEMNILKNISLYRTTVYLIKGGIVSLLYTVTLYAIVDGYKSPLLVGFVEETAKVLALLLLVDHRNYRYVLNGLLIGAAVGTGFAAFESAGYILVTAMNYGIPTMLGTIFWRAVFAPGNHIAWAALMGAAFLWVKGNRPFHLSMLLNLKFLGMYAFVILMHALWDLPIAQPVIVMVPLLPVLLTVLSWAMLLAMMRLGFLQVYREAEKETT</sequence>
<evidence type="ECO:0000256" key="1">
    <source>
        <dbReference type="SAM" id="Phobius"/>
    </source>
</evidence>
<reference evidence="2" key="1">
    <citation type="submission" date="2019-08" db="EMBL/GenBank/DDBJ databases">
        <authorList>
            <person name="Kucharzyk K."/>
            <person name="Murdoch R.W."/>
            <person name="Higgins S."/>
            <person name="Loffler F."/>
        </authorList>
    </citation>
    <scope>NUCLEOTIDE SEQUENCE</scope>
</reference>
<feature type="transmembrane region" description="Helical" evidence="1">
    <location>
        <begin position="210"/>
        <end position="234"/>
    </location>
</feature>
<keyword evidence="1" id="KW-0472">Membrane</keyword>
<feature type="transmembrane region" description="Helical" evidence="1">
    <location>
        <begin position="25"/>
        <end position="44"/>
    </location>
</feature>
<feature type="transmembrane region" description="Helical" evidence="1">
    <location>
        <begin position="56"/>
        <end position="77"/>
    </location>
</feature>
<dbReference type="EMBL" id="VSSQ01057139">
    <property type="protein sequence ID" value="MPN10952.1"/>
    <property type="molecule type" value="Genomic_DNA"/>
</dbReference>
<gene>
    <name evidence="2" type="ORF">SDC9_158250</name>
</gene>
<dbReference type="GO" id="GO:0008233">
    <property type="term" value="F:peptidase activity"/>
    <property type="evidence" value="ECO:0007669"/>
    <property type="project" value="InterPro"/>
</dbReference>